<dbReference type="OrthoDB" id="5289641at2759"/>
<protein>
    <submittedName>
        <fullName evidence="2">Uncharacterized protein</fullName>
    </submittedName>
</protein>
<keyword evidence="3" id="KW-1185">Reference proteome</keyword>
<proteinExistence type="predicted"/>
<name>A0A9W4U3I9_9PLEO</name>
<evidence type="ECO:0000313" key="2">
    <source>
        <dbReference type="EMBL" id="CAI6244746.1"/>
    </source>
</evidence>
<feature type="region of interest" description="Disordered" evidence="1">
    <location>
        <begin position="14"/>
        <end position="77"/>
    </location>
</feature>
<reference evidence="2" key="1">
    <citation type="submission" date="2023-01" db="EMBL/GenBank/DDBJ databases">
        <authorList>
            <person name="Van Ghelder C."/>
            <person name="Rancurel C."/>
        </authorList>
    </citation>
    <scope>NUCLEOTIDE SEQUENCE</scope>
    <source>
        <strain evidence="2">CNCM I-4278</strain>
    </source>
</reference>
<comment type="caution">
    <text evidence="2">The sequence shown here is derived from an EMBL/GenBank/DDBJ whole genome shotgun (WGS) entry which is preliminary data.</text>
</comment>
<organism evidence="2 3">
    <name type="scientific">Periconia digitata</name>
    <dbReference type="NCBI Taxonomy" id="1303443"/>
    <lineage>
        <taxon>Eukaryota</taxon>
        <taxon>Fungi</taxon>
        <taxon>Dikarya</taxon>
        <taxon>Ascomycota</taxon>
        <taxon>Pezizomycotina</taxon>
        <taxon>Dothideomycetes</taxon>
        <taxon>Pleosporomycetidae</taxon>
        <taxon>Pleosporales</taxon>
        <taxon>Massarineae</taxon>
        <taxon>Periconiaceae</taxon>
        <taxon>Periconia</taxon>
    </lineage>
</organism>
<feature type="compositionally biased region" description="Low complexity" evidence="1">
    <location>
        <begin position="63"/>
        <end position="73"/>
    </location>
</feature>
<feature type="compositionally biased region" description="Low complexity" evidence="1">
    <location>
        <begin position="25"/>
        <end position="49"/>
    </location>
</feature>
<gene>
    <name evidence="2" type="ORF">PDIGIT_LOCUS728</name>
</gene>
<dbReference type="EMBL" id="CAOQHR010000001">
    <property type="protein sequence ID" value="CAI6244746.1"/>
    <property type="molecule type" value="Genomic_DNA"/>
</dbReference>
<dbReference type="PANTHER" id="PTHR39697:SF2">
    <property type="entry name" value="CYANOVIRIN-N DOMAIN-CONTAINING PROTEIN"/>
    <property type="match status" value="1"/>
</dbReference>
<accession>A0A9W4U3I9</accession>
<evidence type="ECO:0000256" key="1">
    <source>
        <dbReference type="SAM" id="MobiDB-lite"/>
    </source>
</evidence>
<sequence length="227" mass="24826">MTTSFFQSTIAHAHKKRFQRSATGPHLSVPSSPLRLSSSSSDHYDSAASTPATCYTPPPSLPPSSSHSNSTMPATISAFPIPPQTIHSVTTTTTTPRPNHTYTIISRSTSLALTFLNGCITLVPPGSLGTYRWRCVETPDGWLGFQDPASGMYLGYDDHAWLQCTARKHGEREWVCPRERPSGGWVLLVVLEGGCALPIGVRRREGDVGVKIRRWNSGGITWDFMQV</sequence>
<dbReference type="PANTHER" id="PTHR39697">
    <property type="entry name" value="RICIN B LECTIN DOMAIN-CONTAINING PROTEIN-RELATED"/>
    <property type="match status" value="1"/>
</dbReference>
<dbReference type="Proteomes" id="UP001152607">
    <property type="component" value="Unassembled WGS sequence"/>
</dbReference>
<evidence type="ECO:0000313" key="3">
    <source>
        <dbReference type="Proteomes" id="UP001152607"/>
    </source>
</evidence>
<dbReference type="AlphaFoldDB" id="A0A9W4U3I9"/>